<evidence type="ECO:0000256" key="2">
    <source>
        <dbReference type="ARBA" id="ARBA00023274"/>
    </source>
</evidence>
<evidence type="ECO:0000313" key="4">
    <source>
        <dbReference type="Proteomes" id="UP001163687"/>
    </source>
</evidence>
<gene>
    <name evidence="3" type="ORF">caldi_33330</name>
</gene>
<evidence type="ECO:0000313" key="3">
    <source>
        <dbReference type="EMBL" id="BDG62243.1"/>
    </source>
</evidence>
<keyword evidence="1" id="KW-0689">Ribosomal protein</keyword>
<dbReference type="InterPro" id="IPR041985">
    <property type="entry name" value="Ribosomal_eL14_KOW"/>
</dbReference>
<dbReference type="EMBL" id="AP025628">
    <property type="protein sequence ID" value="BDG62243.1"/>
    <property type="molecule type" value="Genomic_DNA"/>
</dbReference>
<dbReference type="AlphaFoldDB" id="A0AA35CP78"/>
<dbReference type="KEGG" id="cmic:caldi_33330"/>
<sequence>MKDSAAPLRPGQVVRSTAGRDRGACYLIVRALDQRFVAVADGLSRTVRNPKRKNLRHLVWVADAPEPIRSRLEAGGAVGDEEIRQALWAVQSCVPAEGGSPLDGQG</sequence>
<organism evidence="3 4">
    <name type="scientific">Caldinitratiruptor microaerophilus</name>
    <dbReference type="NCBI Taxonomy" id="671077"/>
    <lineage>
        <taxon>Bacteria</taxon>
        <taxon>Bacillati</taxon>
        <taxon>Bacillota</taxon>
        <taxon>Clostridia</taxon>
        <taxon>Eubacteriales</taxon>
        <taxon>Symbiobacteriaceae</taxon>
        <taxon>Caldinitratiruptor</taxon>
    </lineage>
</organism>
<dbReference type="CDD" id="cd06088">
    <property type="entry name" value="KOW_RPL14"/>
    <property type="match status" value="1"/>
</dbReference>
<keyword evidence="4" id="KW-1185">Reference proteome</keyword>
<evidence type="ECO:0000256" key="1">
    <source>
        <dbReference type="ARBA" id="ARBA00022980"/>
    </source>
</evidence>
<evidence type="ECO:0008006" key="5">
    <source>
        <dbReference type="Google" id="ProtNLM"/>
    </source>
</evidence>
<dbReference type="SUPFAM" id="SSF50104">
    <property type="entry name" value="Translation proteins SH3-like domain"/>
    <property type="match status" value="1"/>
</dbReference>
<proteinExistence type="predicted"/>
<dbReference type="Proteomes" id="UP001163687">
    <property type="component" value="Chromosome"/>
</dbReference>
<dbReference type="InterPro" id="IPR008991">
    <property type="entry name" value="Translation_prot_SH3-like_sf"/>
</dbReference>
<dbReference type="RefSeq" id="WP_264842837.1">
    <property type="nucleotide sequence ID" value="NZ_AP025628.1"/>
</dbReference>
<name>A0AA35CP78_9FIRM</name>
<reference evidence="3" key="1">
    <citation type="submission" date="2022-03" db="EMBL/GenBank/DDBJ databases">
        <title>Complete genome sequence of Caldinitratiruptor microaerophilus.</title>
        <authorList>
            <person name="Mukaiyama R."/>
            <person name="Nishiyama T."/>
            <person name="Ueda K."/>
        </authorList>
    </citation>
    <scope>NUCLEOTIDE SEQUENCE</scope>
    <source>
        <strain evidence="3">JCM 16183</strain>
    </source>
</reference>
<dbReference type="GO" id="GO:0005840">
    <property type="term" value="C:ribosome"/>
    <property type="evidence" value="ECO:0007669"/>
    <property type="project" value="UniProtKB-KW"/>
</dbReference>
<keyword evidence="2" id="KW-0687">Ribonucleoprotein</keyword>
<accession>A0AA35CP78</accession>
<protein>
    <recommendedName>
        <fullName evidence="5">RNA-binding protein</fullName>
    </recommendedName>
</protein>
<dbReference type="GO" id="GO:1990904">
    <property type="term" value="C:ribonucleoprotein complex"/>
    <property type="evidence" value="ECO:0007669"/>
    <property type="project" value="UniProtKB-KW"/>
</dbReference>